<dbReference type="Proteomes" id="UP000512167">
    <property type="component" value="Chromosome"/>
</dbReference>
<evidence type="ECO:0000313" key="1">
    <source>
        <dbReference type="EMBL" id="QLY40853.1"/>
    </source>
</evidence>
<accession>A0A7L6N3V8</accession>
<sequence>MEVIKGIIKDHYKKYPKMELQDFIKMFYQNSFGPKHIQSNPSLESTIQFVEEELGYFVENSETRQVEYIGNDYYRVSLSVIKHGLLSPYQLGQAFYQSMLESPIIEDYNIQLFINQLRLLCEMINENILQLDKEKCQLMVEEYLDKGIRPIHHSDTYKELYHPHYRLVHKTILRNYLEI</sequence>
<organism evidence="1 2">
    <name type="scientific">Hujiaoplasma nucleasis</name>
    <dbReference type="NCBI Taxonomy" id="2725268"/>
    <lineage>
        <taxon>Bacteria</taxon>
        <taxon>Bacillati</taxon>
        <taxon>Mycoplasmatota</taxon>
        <taxon>Mollicutes</taxon>
        <taxon>Candidatus Izemoplasmatales</taxon>
        <taxon>Hujiaoplasmataceae</taxon>
        <taxon>Hujiaoplasma</taxon>
    </lineage>
</organism>
<keyword evidence="2" id="KW-1185">Reference proteome</keyword>
<dbReference type="AlphaFoldDB" id="A0A7L6N3V8"/>
<name>A0A7L6N3V8_9MOLU</name>
<reference evidence="1 2" key="1">
    <citation type="submission" date="2020-04" db="EMBL/GenBank/DDBJ databases">
        <authorList>
            <person name="Zheng R.K."/>
            <person name="Sun C.M."/>
        </authorList>
    </citation>
    <scope>NUCLEOTIDE SEQUENCE [LARGE SCALE GENOMIC DNA]</scope>
    <source>
        <strain evidence="2">zrk29</strain>
    </source>
</reference>
<gene>
    <name evidence="1" type="ORF">HF295_08295</name>
</gene>
<dbReference type="RefSeq" id="WP_312031705.1">
    <property type="nucleotide sequence ID" value="NZ_CP051151.1"/>
</dbReference>
<dbReference type="EMBL" id="CP051151">
    <property type="protein sequence ID" value="QLY40853.1"/>
    <property type="molecule type" value="Genomic_DNA"/>
</dbReference>
<dbReference type="KEGG" id="tbk:HF295_08295"/>
<proteinExistence type="predicted"/>
<protein>
    <submittedName>
        <fullName evidence="1">Uncharacterized protein</fullName>
    </submittedName>
</protein>
<evidence type="ECO:0000313" key="2">
    <source>
        <dbReference type="Proteomes" id="UP000512167"/>
    </source>
</evidence>